<proteinExistence type="inferred from homology"/>
<accession>A0A976M7N3</accession>
<gene>
    <name evidence="7" type="ORF">MACJ_001012</name>
</gene>
<feature type="region of interest" description="Disordered" evidence="5">
    <location>
        <begin position="129"/>
        <end position="266"/>
    </location>
</feature>
<evidence type="ECO:0000313" key="7">
    <source>
        <dbReference type="EMBL" id="UKJ90084.2"/>
    </source>
</evidence>
<dbReference type="Proteomes" id="UP000244803">
    <property type="component" value="Chromosome 2"/>
</dbReference>
<evidence type="ECO:0000256" key="1">
    <source>
        <dbReference type="ARBA" id="ARBA00004123"/>
    </source>
</evidence>
<dbReference type="InterPro" id="IPR009072">
    <property type="entry name" value="Histone-fold"/>
</dbReference>
<dbReference type="PANTHER" id="PTHR45810">
    <property type="entry name" value="HISTONE H3.2"/>
    <property type="match status" value="1"/>
</dbReference>
<name>A0A976M7N3_THEOR</name>
<dbReference type="CDD" id="cd22911">
    <property type="entry name" value="HFD_H3"/>
    <property type="match status" value="1"/>
</dbReference>
<dbReference type="GO" id="GO:0046982">
    <property type="term" value="F:protein heterodimerization activity"/>
    <property type="evidence" value="ECO:0007669"/>
    <property type="project" value="InterPro"/>
</dbReference>
<dbReference type="InterPro" id="IPR000164">
    <property type="entry name" value="Histone_H3/CENP-A"/>
</dbReference>
<dbReference type="PANTHER" id="PTHR45810:SF1">
    <property type="entry name" value="HISTONE H3-LIKE CENTROMERIC PROTEIN A"/>
    <property type="match status" value="1"/>
</dbReference>
<dbReference type="GO" id="GO:0000786">
    <property type="term" value="C:nucleosome"/>
    <property type="evidence" value="ECO:0007669"/>
    <property type="project" value="InterPro"/>
</dbReference>
<dbReference type="SUPFAM" id="SSF47113">
    <property type="entry name" value="Histone-fold"/>
    <property type="match status" value="1"/>
</dbReference>
<feature type="region of interest" description="Disordered" evidence="5">
    <location>
        <begin position="284"/>
        <end position="307"/>
    </location>
</feature>
<feature type="domain" description="Core Histone H2A/H2B/H3" evidence="6">
    <location>
        <begin position="382"/>
        <end position="467"/>
    </location>
</feature>
<reference evidence="7" key="1">
    <citation type="submission" date="2022-07" db="EMBL/GenBank/DDBJ databases">
        <title>Evaluation of T. orientalis genome assembly methods using nanopore sequencing and analysis of variation between genomes.</title>
        <authorList>
            <person name="Yam J."/>
            <person name="Micallef M.L."/>
            <person name="Liu M."/>
            <person name="Djordjevic S.P."/>
            <person name="Bogema D.R."/>
            <person name="Jenkins C."/>
        </authorList>
    </citation>
    <scope>NUCLEOTIDE SEQUENCE</scope>
    <source>
        <strain evidence="7">Fish Creek</strain>
    </source>
</reference>
<feature type="compositionally biased region" description="Acidic residues" evidence="5">
    <location>
        <begin position="203"/>
        <end position="214"/>
    </location>
</feature>
<protein>
    <submittedName>
        <fullName evidence="7">Histone</fullName>
    </submittedName>
</protein>
<evidence type="ECO:0000313" key="8">
    <source>
        <dbReference type="Proteomes" id="UP000244803"/>
    </source>
</evidence>
<feature type="compositionally biased region" description="Basic and acidic residues" evidence="5">
    <location>
        <begin position="30"/>
        <end position="41"/>
    </location>
</feature>
<organism evidence="7 8">
    <name type="scientific">Theileria orientalis</name>
    <dbReference type="NCBI Taxonomy" id="68886"/>
    <lineage>
        <taxon>Eukaryota</taxon>
        <taxon>Sar</taxon>
        <taxon>Alveolata</taxon>
        <taxon>Apicomplexa</taxon>
        <taxon>Aconoidasida</taxon>
        <taxon>Piroplasmida</taxon>
        <taxon>Theileriidae</taxon>
        <taxon>Theileria</taxon>
    </lineage>
</organism>
<dbReference type="GO" id="GO:0005634">
    <property type="term" value="C:nucleus"/>
    <property type="evidence" value="ECO:0007669"/>
    <property type="project" value="UniProtKB-SubCell"/>
</dbReference>
<dbReference type="Pfam" id="PF00125">
    <property type="entry name" value="Histone"/>
    <property type="match status" value="1"/>
</dbReference>
<feature type="region of interest" description="Disordered" evidence="5">
    <location>
        <begin position="22"/>
        <end position="48"/>
    </location>
</feature>
<feature type="compositionally biased region" description="Basic and acidic residues" evidence="5">
    <location>
        <begin position="284"/>
        <end position="296"/>
    </location>
</feature>
<keyword evidence="4" id="KW-0539">Nucleus</keyword>
<feature type="compositionally biased region" description="Basic and acidic residues" evidence="5">
    <location>
        <begin position="138"/>
        <end position="153"/>
    </location>
</feature>
<dbReference type="EMBL" id="CP056068">
    <property type="protein sequence ID" value="UKJ90084.2"/>
    <property type="molecule type" value="Genomic_DNA"/>
</dbReference>
<dbReference type="InterPro" id="IPR007125">
    <property type="entry name" value="H2A/H2B/H3"/>
</dbReference>
<comment type="subcellular location">
    <subcellularLocation>
        <location evidence="1">Nucleus</location>
    </subcellularLocation>
</comment>
<keyword evidence="3" id="KW-0238">DNA-binding</keyword>
<feature type="compositionally biased region" description="Basic and acidic residues" evidence="5">
    <location>
        <begin position="176"/>
        <end position="189"/>
    </location>
</feature>
<feature type="compositionally biased region" description="Basic and acidic residues" evidence="5">
    <location>
        <begin position="215"/>
        <end position="233"/>
    </location>
</feature>
<feature type="compositionally biased region" description="Low complexity" evidence="5">
    <location>
        <begin position="251"/>
        <end position="260"/>
    </location>
</feature>
<evidence type="ECO:0000256" key="5">
    <source>
        <dbReference type="SAM" id="MobiDB-lite"/>
    </source>
</evidence>
<dbReference type="GO" id="GO:0003677">
    <property type="term" value="F:DNA binding"/>
    <property type="evidence" value="ECO:0007669"/>
    <property type="project" value="UniProtKB-KW"/>
</dbReference>
<dbReference type="SMART" id="SM00428">
    <property type="entry name" value="H3"/>
    <property type="match status" value="1"/>
</dbReference>
<comment type="similarity">
    <text evidence="2">Belongs to the histone H3 family.</text>
</comment>
<feature type="compositionally biased region" description="Acidic residues" evidence="5">
    <location>
        <begin position="154"/>
        <end position="168"/>
    </location>
</feature>
<dbReference type="AlphaFoldDB" id="A0A976M7N3"/>
<evidence type="ECO:0000259" key="6">
    <source>
        <dbReference type="Pfam" id="PF00125"/>
    </source>
</evidence>
<dbReference type="Gene3D" id="1.10.20.10">
    <property type="entry name" value="Histone, subunit A"/>
    <property type="match status" value="1"/>
</dbReference>
<sequence length="481" mass="54632">MGVIKPAIINIYFTELIMGDRSPDIESDSEETRSFQEHDGSNETSITPNADQFANFHVNLPASNYLTPSDYDDDFANFRVEFGRGVPGDSSPPQSTPMASVVELSSELSEDEEEQVVYLEIRDGLENVIRSGTQTDSQNREAEREVSETREAQDPEEMPIEEEDDSEFQDVNTVREQVEGKLLEEKPAGDEQEENPPSKEQPEKEEEEVEMASEPEERPETEAREVSRTESLDKVSMITTDRSSLMGEGGSVSSKGNVVSKEVEEPRPRIIRGRPEKELEKLATRRDRTREGEKRPMPTSGGAHSAKRKYLTPAAVISQYAKGNLTNSEAMDAIMKFRVNKMLPKRVDGVYMDKEEIRIPKGYSFAKHRKSKSKKGRIGLTRIEREIRAYQESTQMLIPRSIFARIVREIAQGWFKGEGQIKFTVEALSALQVATEDEIIRLLEISTACSYHAKRITLRVDDMRLARFCRGRQNYEFTNIN</sequence>
<dbReference type="OrthoDB" id="420022at2759"/>
<evidence type="ECO:0000256" key="2">
    <source>
        <dbReference type="ARBA" id="ARBA00010343"/>
    </source>
</evidence>
<evidence type="ECO:0000256" key="4">
    <source>
        <dbReference type="ARBA" id="ARBA00023242"/>
    </source>
</evidence>
<evidence type="ECO:0000256" key="3">
    <source>
        <dbReference type="ARBA" id="ARBA00023125"/>
    </source>
</evidence>
<dbReference type="GO" id="GO:0030527">
    <property type="term" value="F:structural constituent of chromatin"/>
    <property type="evidence" value="ECO:0007669"/>
    <property type="project" value="InterPro"/>
</dbReference>